<protein>
    <submittedName>
        <fullName evidence="6">Uncharacterized protein</fullName>
    </submittedName>
</protein>
<keyword evidence="7" id="KW-1185">Reference proteome</keyword>
<evidence type="ECO:0000313" key="7">
    <source>
        <dbReference type="Proteomes" id="UP000694541"/>
    </source>
</evidence>
<organism evidence="6 7">
    <name type="scientific">Accipiter nisus</name>
    <name type="common">Eurasian sparrowhawk</name>
    <dbReference type="NCBI Taxonomy" id="211598"/>
    <lineage>
        <taxon>Eukaryota</taxon>
        <taxon>Metazoa</taxon>
        <taxon>Chordata</taxon>
        <taxon>Craniata</taxon>
        <taxon>Vertebrata</taxon>
        <taxon>Euteleostomi</taxon>
        <taxon>Archelosauria</taxon>
        <taxon>Archosauria</taxon>
        <taxon>Dinosauria</taxon>
        <taxon>Saurischia</taxon>
        <taxon>Theropoda</taxon>
        <taxon>Coelurosauria</taxon>
        <taxon>Aves</taxon>
        <taxon>Neognathae</taxon>
        <taxon>Neoaves</taxon>
        <taxon>Telluraves</taxon>
        <taxon>Accipitrimorphae</taxon>
        <taxon>Accipitriformes</taxon>
        <taxon>Accipitridae</taxon>
        <taxon>Accipitrinae</taxon>
        <taxon>Accipiter</taxon>
    </lineage>
</organism>
<reference evidence="6" key="1">
    <citation type="submission" date="2025-08" db="UniProtKB">
        <authorList>
            <consortium name="Ensembl"/>
        </authorList>
    </citation>
    <scope>IDENTIFICATION</scope>
</reference>
<evidence type="ECO:0000256" key="2">
    <source>
        <dbReference type="ARBA" id="ARBA00022692"/>
    </source>
</evidence>
<keyword evidence="2" id="KW-0812">Transmembrane</keyword>
<comment type="subcellular location">
    <subcellularLocation>
        <location evidence="1">Membrane</location>
    </subcellularLocation>
</comment>
<sequence>MFFCRWKAVPRESLCVVCCRMLASNVILLPHIYRSRIKGTEEFCPQDPPPPYEAVQRQNSSEQVWPTGLENPIWAWEKKQNTLWSTPVEVILENNCAASLLYLPSTPVLLLHGTRSGFWAMLSCEAATQAKLKLELCTVILQKSLRPRALAVTVFEIQCLIDNKIYTYIKQLVAQNLKQSSSSMSLDIRELVENTKSLSKSDEKHMAEAITSATSFEQVMASAEQAMSLCTHVLPFRQHPGLLYLESCGDINTFRTDEDYLAGVVRETVF</sequence>
<name>A0A8B9MUX9_9AVES</name>
<dbReference type="PANTHER" id="PTHR17615">
    <property type="entry name" value="PROTEIN FAM189A"/>
    <property type="match status" value="1"/>
</dbReference>
<evidence type="ECO:0000256" key="4">
    <source>
        <dbReference type="ARBA" id="ARBA00023136"/>
    </source>
</evidence>
<evidence type="ECO:0000256" key="3">
    <source>
        <dbReference type="ARBA" id="ARBA00022989"/>
    </source>
</evidence>
<evidence type="ECO:0000313" key="6">
    <source>
        <dbReference type="Ensembl" id="ENSANIP00000013035.1"/>
    </source>
</evidence>
<accession>A0A8B9MUX9</accession>
<evidence type="ECO:0000256" key="1">
    <source>
        <dbReference type="ARBA" id="ARBA00004370"/>
    </source>
</evidence>
<evidence type="ECO:0000256" key="5">
    <source>
        <dbReference type="ARBA" id="ARBA00034309"/>
    </source>
</evidence>
<keyword evidence="3" id="KW-1133">Transmembrane helix</keyword>
<dbReference type="AlphaFoldDB" id="A0A8B9MUX9"/>
<dbReference type="Proteomes" id="UP000694541">
    <property type="component" value="Unplaced"/>
</dbReference>
<proteinExistence type="inferred from homology"/>
<dbReference type="GO" id="GO:0016020">
    <property type="term" value="C:membrane"/>
    <property type="evidence" value="ECO:0007669"/>
    <property type="project" value="UniProtKB-SubCell"/>
</dbReference>
<dbReference type="InterPro" id="IPR030431">
    <property type="entry name" value="ENTREP1-3"/>
</dbReference>
<dbReference type="PANTHER" id="PTHR17615:SF8">
    <property type="entry name" value="ENDOSOMAL TRANSMEMBRANE EPSIN INTERACTOR 1"/>
    <property type="match status" value="1"/>
</dbReference>
<comment type="similarity">
    <text evidence="5">Belongs to the ENTREP family.</text>
</comment>
<dbReference type="Ensembl" id="ENSANIT00000013501.1">
    <property type="protein sequence ID" value="ENSANIP00000013035.1"/>
    <property type="gene ID" value="ENSANIG00000008852.1"/>
</dbReference>
<keyword evidence="4" id="KW-0472">Membrane</keyword>
<reference evidence="6" key="2">
    <citation type="submission" date="2025-09" db="UniProtKB">
        <authorList>
            <consortium name="Ensembl"/>
        </authorList>
    </citation>
    <scope>IDENTIFICATION</scope>
</reference>